<evidence type="ECO:0000313" key="9">
    <source>
        <dbReference type="Proteomes" id="UP000596827"/>
    </source>
</evidence>
<evidence type="ECO:0000256" key="4">
    <source>
        <dbReference type="ARBA" id="ARBA00023004"/>
    </source>
</evidence>
<dbReference type="RefSeq" id="WP_187085526.1">
    <property type="nucleotide sequence ID" value="NZ_JACORU010000020.1"/>
</dbReference>
<dbReference type="Pfam" id="PF00111">
    <property type="entry name" value="Fer2"/>
    <property type="match status" value="1"/>
</dbReference>
<dbReference type="PANTHER" id="PTHR23426">
    <property type="entry name" value="FERREDOXIN/ADRENODOXIN"/>
    <property type="match status" value="1"/>
</dbReference>
<comment type="cofactor">
    <cofactor evidence="6">
        <name>[2Fe-2S] cluster</name>
        <dbReference type="ChEBI" id="CHEBI:190135"/>
    </cofactor>
</comment>
<feature type="domain" description="2Fe-2S ferredoxin-type" evidence="7">
    <location>
        <begin position="1"/>
        <end position="108"/>
    </location>
</feature>
<dbReference type="GO" id="GO:0051537">
    <property type="term" value="F:2 iron, 2 sulfur cluster binding"/>
    <property type="evidence" value="ECO:0007669"/>
    <property type="project" value="UniProtKB-KW"/>
</dbReference>
<evidence type="ECO:0000256" key="6">
    <source>
        <dbReference type="ARBA" id="ARBA00034078"/>
    </source>
</evidence>
<evidence type="ECO:0000256" key="3">
    <source>
        <dbReference type="ARBA" id="ARBA00022723"/>
    </source>
</evidence>
<protein>
    <submittedName>
        <fullName evidence="8">2Fe-2S iron-sulfur cluster binding domain-containing protein</fullName>
    </submittedName>
</protein>
<organism evidence="8 9">
    <name type="scientific">Ramlibacter albus</name>
    <dbReference type="NCBI Taxonomy" id="2079448"/>
    <lineage>
        <taxon>Bacteria</taxon>
        <taxon>Pseudomonadati</taxon>
        <taxon>Pseudomonadota</taxon>
        <taxon>Betaproteobacteria</taxon>
        <taxon>Burkholderiales</taxon>
        <taxon>Comamonadaceae</taxon>
        <taxon>Ramlibacter</taxon>
    </lineage>
</organism>
<evidence type="ECO:0000256" key="5">
    <source>
        <dbReference type="ARBA" id="ARBA00023014"/>
    </source>
</evidence>
<dbReference type="GO" id="GO:0009055">
    <property type="term" value="F:electron transfer activity"/>
    <property type="evidence" value="ECO:0007669"/>
    <property type="project" value="TreeGrafter"/>
</dbReference>
<dbReference type="Gene3D" id="3.10.20.30">
    <property type="match status" value="1"/>
</dbReference>
<dbReference type="PRINTS" id="PR00355">
    <property type="entry name" value="ADRENODOXIN"/>
</dbReference>
<keyword evidence="3" id="KW-0479">Metal-binding</keyword>
<dbReference type="GO" id="GO:0140647">
    <property type="term" value="P:P450-containing electron transport chain"/>
    <property type="evidence" value="ECO:0007669"/>
    <property type="project" value="InterPro"/>
</dbReference>
<dbReference type="InterPro" id="IPR036010">
    <property type="entry name" value="2Fe-2S_ferredoxin-like_sf"/>
</dbReference>
<dbReference type="GO" id="GO:0046872">
    <property type="term" value="F:metal ion binding"/>
    <property type="evidence" value="ECO:0007669"/>
    <property type="project" value="UniProtKB-KW"/>
</dbReference>
<keyword evidence="5" id="KW-0411">Iron-sulfur</keyword>
<keyword evidence="9" id="KW-1185">Reference proteome</keyword>
<dbReference type="PROSITE" id="PS51085">
    <property type="entry name" value="2FE2S_FER_2"/>
    <property type="match status" value="1"/>
</dbReference>
<dbReference type="InterPro" id="IPR001041">
    <property type="entry name" value="2Fe-2S_ferredoxin-type"/>
</dbReference>
<accession>A0A923S5K1</accession>
<dbReference type="Proteomes" id="UP000596827">
    <property type="component" value="Unassembled WGS sequence"/>
</dbReference>
<dbReference type="PANTHER" id="PTHR23426:SF65">
    <property type="entry name" value="FERREDOXIN-2, MITOCHONDRIAL"/>
    <property type="match status" value="1"/>
</dbReference>
<dbReference type="CDD" id="cd00207">
    <property type="entry name" value="fer2"/>
    <property type="match status" value="1"/>
</dbReference>
<evidence type="ECO:0000256" key="2">
    <source>
        <dbReference type="ARBA" id="ARBA00022714"/>
    </source>
</evidence>
<dbReference type="EMBL" id="JACORU010000020">
    <property type="protein sequence ID" value="MBC5768621.1"/>
    <property type="molecule type" value="Genomic_DNA"/>
</dbReference>
<dbReference type="SUPFAM" id="SSF54292">
    <property type="entry name" value="2Fe-2S ferredoxin-like"/>
    <property type="match status" value="1"/>
</dbReference>
<keyword evidence="2" id="KW-0001">2Fe-2S</keyword>
<name>A0A923S5K1_9BURK</name>
<proteinExistence type="inferred from homology"/>
<dbReference type="AlphaFoldDB" id="A0A923S5K1"/>
<dbReference type="InterPro" id="IPR001055">
    <property type="entry name" value="Adrenodoxin-like"/>
</dbReference>
<reference evidence="8" key="1">
    <citation type="submission" date="2020-08" db="EMBL/GenBank/DDBJ databases">
        <title>Ramlibacter sp. GTP1 16S ribosomal RNA gene genome sequencing and assembly.</title>
        <authorList>
            <person name="Kang M."/>
        </authorList>
    </citation>
    <scope>NUCLEOTIDE SEQUENCE</scope>
    <source>
        <strain evidence="8">GTP1</strain>
    </source>
</reference>
<evidence type="ECO:0000259" key="7">
    <source>
        <dbReference type="PROSITE" id="PS51085"/>
    </source>
</evidence>
<comment type="similarity">
    <text evidence="1">Belongs to the adrenodoxin/putidaredoxin family.</text>
</comment>
<keyword evidence="4" id="KW-0408">Iron</keyword>
<gene>
    <name evidence="8" type="ORF">H8R02_29435</name>
</gene>
<comment type="caution">
    <text evidence="8">The sequence shown here is derived from an EMBL/GenBank/DDBJ whole genome shotgun (WGS) entry which is preliminary data.</text>
</comment>
<dbReference type="InterPro" id="IPR012675">
    <property type="entry name" value="Beta-grasp_dom_sf"/>
</dbReference>
<evidence type="ECO:0000256" key="1">
    <source>
        <dbReference type="ARBA" id="ARBA00010914"/>
    </source>
</evidence>
<evidence type="ECO:0000313" key="8">
    <source>
        <dbReference type="EMBL" id="MBC5768621.1"/>
    </source>
</evidence>
<sequence>MTITIHLYGPHAGQHAEVKGKEGKSLMEAAVAANIEGIAADCGGLMTCATCHVYVRAPWAQQLPPPSDEENGMLGFTAAERQPHSRLSCQIELKAALDGLEVDLPPTQY</sequence>